<dbReference type="Gene3D" id="3.90.70.10">
    <property type="entry name" value="Cysteine proteinases"/>
    <property type="match status" value="1"/>
</dbReference>
<evidence type="ECO:0000256" key="5">
    <source>
        <dbReference type="ARBA" id="ARBA00022807"/>
    </source>
</evidence>
<evidence type="ECO:0000256" key="6">
    <source>
        <dbReference type="ARBA" id="ARBA00023145"/>
    </source>
</evidence>
<keyword evidence="12" id="KW-1185">Reference proteome</keyword>
<keyword evidence="2" id="KW-0645">Protease</keyword>
<reference evidence="11" key="1">
    <citation type="submission" date="2023-07" db="EMBL/GenBank/DDBJ databases">
        <authorList>
            <consortium name="CYATHOMIX"/>
        </authorList>
    </citation>
    <scope>NUCLEOTIDE SEQUENCE</scope>
    <source>
        <strain evidence="11">N/A</strain>
    </source>
</reference>
<evidence type="ECO:0000256" key="7">
    <source>
        <dbReference type="ARBA" id="ARBA00023157"/>
    </source>
</evidence>
<dbReference type="InterPro" id="IPR025661">
    <property type="entry name" value="Pept_asp_AS"/>
</dbReference>
<comment type="function">
    <text evidence="9">Expression of the protease correlates with blood-feeding and suggests a role for the protease in blood digestion.</text>
</comment>
<feature type="domain" description="Peptidase C1A papain C-terminal" evidence="10">
    <location>
        <begin position="81"/>
        <end position="332"/>
    </location>
</feature>
<sequence length="339" mass="38794">MVEIRKFLEEYKAQPLKEDVEHMTGQELVDYINTNQNLYKARYKPGIERFVQSRIMKAKYMDKTFAEKTVERREFLGDDPLPESFDARDKWPKCAGIIGHIRDQSECGSCWAVASTEVMSDRLCIQSDAKYAVHISDTDLLACCGLVCGGCDGGYTLEAWIYFKRSGICTGGPYGDKNCCKPYAFYPCDKHENQTYYGPCPPDGWETPTCRNRCHFSYRKDYETDKFWGKDVDLTGKNETNIRKEIYRNGPVIASFDVYADFIYYESGVYVHKTGAYKGGHAVKIIGWGTENGVPYWLVANSWNTDWGENGFFRILRGTNECDIERGILCGDVDLDKVH</sequence>
<dbReference type="InterPro" id="IPR000668">
    <property type="entry name" value="Peptidase_C1A_C"/>
</dbReference>
<evidence type="ECO:0000313" key="11">
    <source>
        <dbReference type="EMBL" id="CAJ0594679.1"/>
    </source>
</evidence>
<dbReference type="FunFam" id="3.90.70.10:FF:000031">
    <property type="entry name" value="Cathepsin B"/>
    <property type="match status" value="1"/>
</dbReference>
<dbReference type="PROSITE" id="PS00139">
    <property type="entry name" value="THIOL_PROTEASE_CYS"/>
    <property type="match status" value="1"/>
</dbReference>
<gene>
    <name evidence="11" type="ORF">CYNAS_LOCUS6662</name>
</gene>
<dbReference type="InterPro" id="IPR038765">
    <property type="entry name" value="Papain-like_cys_pep_sf"/>
</dbReference>
<protein>
    <recommendedName>
        <fullName evidence="10">Peptidase C1A papain C-terminal domain-containing protein</fullName>
    </recommendedName>
</protein>
<evidence type="ECO:0000256" key="2">
    <source>
        <dbReference type="ARBA" id="ARBA00022670"/>
    </source>
</evidence>
<evidence type="ECO:0000256" key="8">
    <source>
        <dbReference type="ARBA" id="ARBA00023180"/>
    </source>
</evidence>
<dbReference type="EMBL" id="CATQJL010000112">
    <property type="protein sequence ID" value="CAJ0594679.1"/>
    <property type="molecule type" value="Genomic_DNA"/>
</dbReference>
<dbReference type="SUPFAM" id="SSF54001">
    <property type="entry name" value="Cysteine proteinases"/>
    <property type="match status" value="1"/>
</dbReference>
<dbReference type="Proteomes" id="UP001176961">
    <property type="component" value="Unassembled WGS sequence"/>
</dbReference>
<keyword evidence="7" id="KW-1015">Disulfide bond</keyword>
<evidence type="ECO:0000256" key="1">
    <source>
        <dbReference type="ARBA" id="ARBA00008455"/>
    </source>
</evidence>
<dbReference type="GO" id="GO:0006508">
    <property type="term" value="P:proteolysis"/>
    <property type="evidence" value="ECO:0007669"/>
    <property type="project" value="UniProtKB-KW"/>
</dbReference>
<dbReference type="InterPro" id="IPR013128">
    <property type="entry name" value="Peptidase_C1A"/>
</dbReference>
<keyword evidence="3" id="KW-0732">Signal</keyword>
<name>A0AA36LZU2_CYLNA</name>
<proteinExistence type="inferred from homology"/>
<comment type="caution">
    <text evidence="11">The sequence shown here is derived from an EMBL/GenBank/DDBJ whole genome shotgun (WGS) entry which is preliminary data.</text>
</comment>
<comment type="similarity">
    <text evidence="1">Belongs to the peptidase C1 family.</text>
</comment>
<evidence type="ECO:0000313" key="12">
    <source>
        <dbReference type="Proteomes" id="UP001176961"/>
    </source>
</evidence>
<keyword evidence="6" id="KW-0865">Zymogen</keyword>
<dbReference type="PRINTS" id="PR00705">
    <property type="entry name" value="PAPAIN"/>
</dbReference>
<dbReference type="GO" id="GO:0008234">
    <property type="term" value="F:cysteine-type peptidase activity"/>
    <property type="evidence" value="ECO:0007669"/>
    <property type="project" value="UniProtKB-KW"/>
</dbReference>
<organism evidence="11 12">
    <name type="scientific">Cylicocyclus nassatus</name>
    <name type="common">Nematode worm</name>
    <dbReference type="NCBI Taxonomy" id="53992"/>
    <lineage>
        <taxon>Eukaryota</taxon>
        <taxon>Metazoa</taxon>
        <taxon>Ecdysozoa</taxon>
        <taxon>Nematoda</taxon>
        <taxon>Chromadorea</taxon>
        <taxon>Rhabditida</taxon>
        <taxon>Rhabditina</taxon>
        <taxon>Rhabditomorpha</taxon>
        <taxon>Strongyloidea</taxon>
        <taxon>Strongylidae</taxon>
        <taxon>Cylicocyclus</taxon>
    </lineage>
</organism>
<accession>A0AA36LZU2</accession>
<evidence type="ECO:0000259" key="10">
    <source>
        <dbReference type="SMART" id="SM00645"/>
    </source>
</evidence>
<dbReference type="InterPro" id="IPR000169">
    <property type="entry name" value="Pept_cys_AS"/>
</dbReference>
<dbReference type="PANTHER" id="PTHR12411">
    <property type="entry name" value="CYSTEINE PROTEASE FAMILY C1-RELATED"/>
    <property type="match status" value="1"/>
</dbReference>
<dbReference type="SMART" id="SM00645">
    <property type="entry name" value="Pept_C1"/>
    <property type="match status" value="1"/>
</dbReference>
<dbReference type="InterPro" id="IPR025660">
    <property type="entry name" value="Pept_his_AS"/>
</dbReference>
<evidence type="ECO:0000256" key="3">
    <source>
        <dbReference type="ARBA" id="ARBA00022729"/>
    </source>
</evidence>
<dbReference type="Pfam" id="PF00112">
    <property type="entry name" value="Peptidase_C1"/>
    <property type="match status" value="1"/>
</dbReference>
<dbReference type="CDD" id="cd02620">
    <property type="entry name" value="Peptidase_C1A_CathepsinB"/>
    <property type="match status" value="1"/>
</dbReference>
<dbReference type="PROSITE" id="PS00639">
    <property type="entry name" value="THIOL_PROTEASE_HIS"/>
    <property type="match status" value="1"/>
</dbReference>
<keyword evidence="5" id="KW-0788">Thiol protease</keyword>
<keyword evidence="8" id="KW-0325">Glycoprotein</keyword>
<keyword evidence="4" id="KW-0378">Hydrolase</keyword>
<dbReference type="AlphaFoldDB" id="A0AA36LZU2"/>
<evidence type="ECO:0000256" key="4">
    <source>
        <dbReference type="ARBA" id="ARBA00022801"/>
    </source>
</evidence>
<evidence type="ECO:0000256" key="9">
    <source>
        <dbReference type="ARBA" id="ARBA00057399"/>
    </source>
</evidence>
<dbReference type="PROSITE" id="PS00640">
    <property type="entry name" value="THIOL_PROTEASE_ASN"/>
    <property type="match status" value="1"/>
</dbReference>